<comment type="caution">
    <text evidence="1">The sequence shown here is derived from an EMBL/GenBank/DDBJ whole genome shotgun (WGS) entry which is preliminary data.</text>
</comment>
<gene>
    <name evidence="1" type="ORF">EDD80_12011</name>
</gene>
<keyword evidence="2" id="KW-1185">Reference proteome</keyword>
<reference evidence="1 2" key="1">
    <citation type="submission" date="2019-03" db="EMBL/GenBank/DDBJ databases">
        <title>Genomic Encyclopedia of Type Strains, Phase IV (KMG-IV): sequencing the most valuable type-strain genomes for metagenomic binning, comparative biology and taxonomic classification.</title>
        <authorList>
            <person name="Goeker M."/>
        </authorList>
    </citation>
    <scope>NUCLEOTIDE SEQUENCE [LARGE SCALE GENOMIC DNA]</scope>
    <source>
        <strain evidence="1 2">DSM 21100</strain>
    </source>
</reference>
<evidence type="ECO:0000313" key="2">
    <source>
        <dbReference type="Proteomes" id="UP000295807"/>
    </source>
</evidence>
<protein>
    <submittedName>
        <fullName evidence="1">Uncharacterized protein</fullName>
    </submittedName>
</protein>
<dbReference type="Proteomes" id="UP000295807">
    <property type="component" value="Unassembled WGS sequence"/>
</dbReference>
<organism evidence="1 2">
    <name type="scientific">Anseongella ginsenosidimutans</name>
    <dbReference type="NCBI Taxonomy" id="496056"/>
    <lineage>
        <taxon>Bacteria</taxon>
        <taxon>Pseudomonadati</taxon>
        <taxon>Bacteroidota</taxon>
        <taxon>Sphingobacteriia</taxon>
        <taxon>Sphingobacteriales</taxon>
        <taxon>Sphingobacteriaceae</taxon>
        <taxon>Anseongella</taxon>
    </lineage>
</organism>
<dbReference type="EMBL" id="SMAD01000020">
    <property type="protein sequence ID" value="TCS84645.1"/>
    <property type="molecule type" value="Genomic_DNA"/>
</dbReference>
<sequence>MEIDFQKLMANKSDEGLLEYLENRTKFRPEAIEAAIAEMQTRGRVFGEEELSAYRREFEQRREITEKEDNEFWKPGNSWNKNIVTDETAHASR</sequence>
<dbReference type="AlphaFoldDB" id="A0A4V2UT84"/>
<name>A0A4V2UT84_9SPHI</name>
<evidence type="ECO:0000313" key="1">
    <source>
        <dbReference type="EMBL" id="TCS84645.1"/>
    </source>
</evidence>
<proteinExistence type="predicted"/>
<accession>A0A4V2UT84</accession>